<evidence type="ECO:0000313" key="2">
    <source>
        <dbReference type="EMBL" id="KAJ5455492.1"/>
    </source>
</evidence>
<sequence>MDDPEYIYSGQHDEGYDSDRSTRAPSSSPAFGPTHCPPEPMQFSQQRRQKARPFREWLRVLTDTFIVRGTHTPMRWMLDLHTYGPRIHYSSTATGHMSWLGQDELLYKEVHFTMGDFRGYIHGYTLNLPAYRNIAIGISRRYLRVSSVFPQNLQDDGSAQAPADDDHEPEDHIADLQAAHSSHVAGMTYGREITEQAVTTAHRREMFRLSSTD</sequence>
<evidence type="ECO:0000256" key="1">
    <source>
        <dbReference type="SAM" id="MobiDB-lite"/>
    </source>
</evidence>
<keyword evidence="3" id="KW-1185">Reference proteome</keyword>
<name>A0AAD6CB72_9EURO</name>
<accession>A0AAD6CB72</accession>
<reference evidence="2" key="2">
    <citation type="journal article" date="2023" name="IMA Fungus">
        <title>Comparative genomic study of the Penicillium genus elucidates a diverse pangenome and 15 lateral gene transfer events.</title>
        <authorList>
            <person name="Petersen C."/>
            <person name="Sorensen T."/>
            <person name="Nielsen M.R."/>
            <person name="Sondergaard T.E."/>
            <person name="Sorensen J.L."/>
            <person name="Fitzpatrick D.A."/>
            <person name="Frisvad J.C."/>
            <person name="Nielsen K.L."/>
        </authorList>
    </citation>
    <scope>NUCLEOTIDE SEQUENCE</scope>
    <source>
        <strain evidence="2">IBT 16125</strain>
    </source>
</reference>
<proteinExistence type="predicted"/>
<dbReference type="RefSeq" id="XP_056767865.1">
    <property type="nucleotide sequence ID" value="XM_056907138.1"/>
</dbReference>
<organism evidence="2 3">
    <name type="scientific">Penicillium daleae</name>
    <dbReference type="NCBI Taxonomy" id="63821"/>
    <lineage>
        <taxon>Eukaryota</taxon>
        <taxon>Fungi</taxon>
        <taxon>Dikarya</taxon>
        <taxon>Ascomycota</taxon>
        <taxon>Pezizomycotina</taxon>
        <taxon>Eurotiomycetes</taxon>
        <taxon>Eurotiomycetidae</taxon>
        <taxon>Eurotiales</taxon>
        <taxon>Aspergillaceae</taxon>
        <taxon>Penicillium</taxon>
    </lineage>
</organism>
<dbReference type="EMBL" id="JAPVEA010000004">
    <property type="protein sequence ID" value="KAJ5455492.1"/>
    <property type="molecule type" value="Genomic_DNA"/>
</dbReference>
<comment type="caution">
    <text evidence="2">The sequence shown here is derived from an EMBL/GenBank/DDBJ whole genome shotgun (WGS) entry which is preliminary data.</text>
</comment>
<reference evidence="2" key="1">
    <citation type="submission" date="2022-12" db="EMBL/GenBank/DDBJ databases">
        <authorList>
            <person name="Petersen C."/>
        </authorList>
    </citation>
    <scope>NUCLEOTIDE SEQUENCE</scope>
    <source>
        <strain evidence="2">IBT 16125</strain>
    </source>
</reference>
<dbReference type="AlphaFoldDB" id="A0AAD6CB72"/>
<dbReference type="GeneID" id="81597381"/>
<protein>
    <submittedName>
        <fullName evidence="2">Uncharacterized protein</fullName>
    </submittedName>
</protein>
<feature type="region of interest" description="Disordered" evidence="1">
    <location>
        <begin position="1"/>
        <end position="48"/>
    </location>
</feature>
<feature type="compositionally biased region" description="Basic and acidic residues" evidence="1">
    <location>
        <begin position="11"/>
        <end position="22"/>
    </location>
</feature>
<gene>
    <name evidence="2" type="ORF">N7458_003756</name>
</gene>
<evidence type="ECO:0000313" key="3">
    <source>
        <dbReference type="Proteomes" id="UP001213681"/>
    </source>
</evidence>
<dbReference type="Proteomes" id="UP001213681">
    <property type="component" value="Unassembled WGS sequence"/>
</dbReference>